<comment type="catalytic activity">
    <reaction evidence="1">
        <text>ATP + protein L-histidine = ADP + protein N-phospho-L-histidine.</text>
        <dbReference type="EC" id="2.7.13.3"/>
    </reaction>
</comment>
<dbReference type="InterPro" id="IPR013656">
    <property type="entry name" value="PAS_4"/>
</dbReference>
<comment type="subcellular location">
    <subcellularLocation>
        <location evidence="2">Membrane</location>
    </subcellularLocation>
</comment>
<feature type="transmembrane region" description="Helical" evidence="9">
    <location>
        <begin position="7"/>
        <end position="29"/>
    </location>
</feature>
<dbReference type="InterPro" id="IPR003661">
    <property type="entry name" value="HisK_dim/P_dom"/>
</dbReference>
<dbReference type="EC" id="2.7.13.3" evidence="3"/>
<protein>
    <recommendedName>
        <fullName evidence="3">histidine kinase</fullName>
        <ecNumber evidence="3">2.7.13.3</ecNumber>
    </recommendedName>
</protein>
<organism evidence="12 13">
    <name type="scientific">Phormidium tenue NIES-30</name>
    <dbReference type="NCBI Taxonomy" id="549789"/>
    <lineage>
        <taxon>Bacteria</taxon>
        <taxon>Bacillati</taxon>
        <taxon>Cyanobacteriota</taxon>
        <taxon>Cyanophyceae</taxon>
        <taxon>Oscillatoriophycideae</taxon>
        <taxon>Oscillatoriales</taxon>
        <taxon>Oscillatoriaceae</taxon>
        <taxon>Phormidium</taxon>
    </lineage>
</organism>
<dbReference type="SUPFAM" id="SSF55874">
    <property type="entry name" value="ATPase domain of HSP90 chaperone/DNA topoisomerase II/histidine kinase"/>
    <property type="match status" value="1"/>
</dbReference>
<proteinExistence type="predicted"/>
<dbReference type="SMART" id="SM00086">
    <property type="entry name" value="PAC"/>
    <property type="match status" value="3"/>
</dbReference>
<dbReference type="Proteomes" id="UP000185557">
    <property type="component" value="Unassembled WGS sequence"/>
</dbReference>
<evidence type="ECO:0000256" key="9">
    <source>
        <dbReference type="SAM" id="Phobius"/>
    </source>
</evidence>
<keyword evidence="9" id="KW-0812">Transmembrane</keyword>
<comment type="caution">
    <text evidence="12">The sequence shown here is derived from an EMBL/GenBank/DDBJ whole genome shotgun (WGS) entry which is preliminary data.</text>
</comment>
<dbReference type="Gene3D" id="1.10.287.130">
    <property type="match status" value="1"/>
</dbReference>
<dbReference type="SUPFAM" id="SSF55785">
    <property type="entry name" value="PYP-like sensor domain (PAS domain)"/>
    <property type="match status" value="1"/>
</dbReference>
<evidence type="ECO:0000256" key="4">
    <source>
        <dbReference type="ARBA" id="ARBA00022553"/>
    </source>
</evidence>
<dbReference type="SMART" id="SM00388">
    <property type="entry name" value="HisKA"/>
    <property type="match status" value="1"/>
</dbReference>
<dbReference type="PRINTS" id="PR00344">
    <property type="entry name" value="BCTRLSENSOR"/>
</dbReference>
<dbReference type="InterPro" id="IPR035965">
    <property type="entry name" value="PAS-like_dom_sf"/>
</dbReference>
<keyword evidence="7" id="KW-0902">Two-component regulatory system</keyword>
<dbReference type="InterPro" id="IPR005467">
    <property type="entry name" value="His_kinase_dom"/>
</dbReference>
<dbReference type="Gene3D" id="3.30.565.10">
    <property type="entry name" value="Histidine kinase-like ATPase, C-terminal domain"/>
    <property type="match status" value="1"/>
</dbReference>
<dbReference type="Pfam" id="PF00512">
    <property type="entry name" value="HisKA"/>
    <property type="match status" value="1"/>
</dbReference>
<dbReference type="OrthoDB" id="567946at2"/>
<dbReference type="GO" id="GO:0005886">
    <property type="term" value="C:plasma membrane"/>
    <property type="evidence" value="ECO:0007669"/>
    <property type="project" value="TreeGrafter"/>
</dbReference>
<dbReference type="InterPro" id="IPR001610">
    <property type="entry name" value="PAC"/>
</dbReference>
<gene>
    <name evidence="12" type="ORF">NIES30_04430</name>
</gene>
<reference evidence="12 13" key="1">
    <citation type="submission" date="2016-11" db="EMBL/GenBank/DDBJ databases">
        <title>Draft Genome Sequences of Nine Cyanobacterial Strains from Diverse Habitats.</title>
        <authorList>
            <person name="Zhu T."/>
            <person name="Hou S."/>
            <person name="Lu X."/>
            <person name="Hess W.R."/>
        </authorList>
    </citation>
    <scope>NUCLEOTIDE SEQUENCE [LARGE SCALE GENOMIC DNA]</scope>
    <source>
        <strain evidence="12 13">NIES-30</strain>
    </source>
</reference>
<dbReference type="PROSITE" id="PS50109">
    <property type="entry name" value="HIS_KIN"/>
    <property type="match status" value="1"/>
</dbReference>
<keyword evidence="5" id="KW-0808">Transferase</keyword>
<dbReference type="Pfam" id="PF08448">
    <property type="entry name" value="PAS_4"/>
    <property type="match status" value="1"/>
</dbReference>
<dbReference type="Gene3D" id="6.10.340.10">
    <property type="match status" value="1"/>
</dbReference>
<evidence type="ECO:0000313" key="13">
    <source>
        <dbReference type="Proteomes" id="UP000185557"/>
    </source>
</evidence>
<accession>A0A1U7J907</accession>
<evidence type="ECO:0000259" key="11">
    <source>
        <dbReference type="PROSITE" id="PS50885"/>
    </source>
</evidence>
<dbReference type="RefSeq" id="WP_073607202.1">
    <property type="nucleotide sequence ID" value="NZ_MRCG01000002.1"/>
</dbReference>
<dbReference type="InterPro" id="IPR003660">
    <property type="entry name" value="HAMP_dom"/>
</dbReference>
<dbReference type="FunFam" id="1.10.287.130:FF:000001">
    <property type="entry name" value="Two-component sensor histidine kinase"/>
    <property type="match status" value="1"/>
</dbReference>
<dbReference type="SMART" id="SM00387">
    <property type="entry name" value="HATPase_c"/>
    <property type="match status" value="1"/>
</dbReference>
<keyword evidence="13" id="KW-1185">Reference proteome</keyword>
<name>A0A1U7J907_9CYAN</name>
<evidence type="ECO:0000256" key="1">
    <source>
        <dbReference type="ARBA" id="ARBA00000085"/>
    </source>
</evidence>
<dbReference type="Pfam" id="PF02518">
    <property type="entry name" value="HATPase_c"/>
    <property type="match status" value="1"/>
</dbReference>
<dbReference type="AlphaFoldDB" id="A0A1U7J907"/>
<evidence type="ECO:0000256" key="5">
    <source>
        <dbReference type="ARBA" id="ARBA00022679"/>
    </source>
</evidence>
<keyword evidence="8 9" id="KW-0472">Membrane</keyword>
<feature type="domain" description="HAMP" evidence="11">
    <location>
        <begin position="376"/>
        <end position="429"/>
    </location>
</feature>
<dbReference type="FunFam" id="3.30.565.10:FF:000006">
    <property type="entry name" value="Sensor histidine kinase WalK"/>
    <property type="match status" value="1"/>
</dbReference>
<evidence type="ECO:0000256" key="7">
    <source>
        <dbReference type="ARBA" id="ARBA00023012"/>
    </source>
</evidence>
<evidence type="ECO:0000256" key="2">
    <source>
        <dbReference type="ARBA" id="ARBA00004370"/>
    </source>
</evidence>
<keyword evidence="6" id="KW-0418">Kinase</keyword>
<evidence type="ECO:0000313" key="12">
    <source>
        <dbReference type="EMBL" id="OKH49962.1"/>
    </source>
</evidence>
<dbReference type="Gene3D" id="3.30.450.20">
    <property type="entry name" value="PAS domain"/>
    <property type="match status" value="3"/>
</dbReference>
<dbReference type="PANTHER" id="PTHR43047:SF72">
    <property type="entry name" value="OSMOSENSING HISTIDINE PROTEIN KINASE SLN1"/>
    <property type="match status" value="1"/>
</dbReference>
<keyword evidence="4" id="KW-0597">Phosphoprotein</keyword>
<dbReference type="InterPro" id="IPR004358">
    <property type="entry name" value="Sig_transdc_His_kin-like_C"/>
</dbReference>
<dbReference type="CDD" id="cd16922">
    <property type="entry name" value="HATPase_EvgS-ArcB-TorS-like"/>
    <property type="match status" value="1"/>
</dbReference>
<evidence type="ECO:0000256" key="3">
    <source>
        <dbReference type="ARBA" id="ARBA00012438"/>
    </source>
</evidence>
<feature type="domain" description="Histidine kinase" evidence="10">
    <location>
        <begin position="706"/>
        <end position="938"/>
    </location>
</feature>
<dbReference type="GO" id="GO:0000155">
    <property type="term" value="F:phosphorelay sensor kinase activity"/>
    <property type="evidence" value="ECO:0007669"/>
    <property type="project" value="InterPro"/>
</dbReference>
<dbReference type="EMBL" id="MRCG01000002">
    <property type="protein sequence ID" value="OKH49962.1"/>
    <property type="molecule type" value="Genomic_DNA"/>
</dbReference>
<dbReference type="InterPro" id="IPR003594">
    <property type="entry name" value="HATPase_dom"/>
</dbReference>
<evidence type="ECO:0000256" key="8">
    <source>
        <dbReference type="ARBA" id="ARBA00023136"/>
    </source>
</evidence>
<dbReference type="InterPro" id="IPR036097">
    <property type="entry name" value="HisK_dim/P_sf"/>
</dbReference>
<keyword evidence="9" id="KW-1133">Transmembrane helix</keyword>
<evidence type="ECO:0000259" key="10">
    <source>
        <dbReference type="PROSITE" id="PS50109"/>
    </source>
</evidence>
<sequence>MKFSLRNLLIVPFLLQVIGITGLVGYLSYRSGERAVQDIARQMMRITGQRARENLDAYLQTSRFVAQTNAYLLETGTLSSTDLATLESHLVEQLQLFPELTGMVVANEAGAFLNIARQAPPGFFSVRQRNVTVVDNRLYRYQLDVADQSKTLLPPIRQGYDPHRDPPDNPWYAAAQSSPQGLWRLVVSLERGDEQPQLVMVRFVPFQTPEGEFGGVFSTGILLTQLGEFLQQLIPSGEGQIFLIEPDGHLVATSTGELPFDQQPRSDPAQNVALQSRRLAVGQSRNPLTRTVAAHLVADYGSFVNVRSPRFSHLQFDQKQYFVQTTPLQGDLNWLLVTVVPASEFMANIYANTARTALLCALALMGSICLGIWTAEYIAKPILSLQRATQAMTAGLAVVPPTQPSTIQEVEALRQGFDRMVGQLVSSFYALKDRENTLATFLNGVPVALSVHDQSGQMLFLNTKGKELLVNGIMPADSGQLAETYRLYRAGSDELYPTDELPVVRGLRGETAYTDDIEVEAGDRRIPLEVHTIPVFNSLGQVLYSINTFQDITERRQVERFRVDYQRELEHQVAQQMASLAASEATQKALINAIPDLLMRLGRQGFPLAIYNLESVNWLGDRSQLYEKSMYDNLPSPIAQERQRCVNLALETGSIQRQEYEFVAGGQTFYEEARIIPVTQDEVLVVVRDISDRYRIDRLKDEFISIISHELRTPLTAIRGALGILESGVLHNRPQKAQQMLGMALNNTERLIRLVNDILDLERLTSGRIELKLEPCPLDELMVLAVNGVEAIAVEANVTIQVTPAAATVLAAPDAVVQTLTNLLGNAIKFSEAESKIWLTATLVSTPRVMAASDIAGEQPGWARVAVKDQGRGIPAARLETIFERFQQVDVSDSRQRGGTGLGLAICKQIVEQHGGEIWAESQVGHGSTFFFTLPLKGS</sequence>
<dbReference type="SUPFAM" id="SSF47384">
    <property type="entry name" value="Homodimeric domain of signal transducing histidine kinase"/>
    <property type="match status" value="1"/>
</dbReference>
<evidence type="ECO:0000256" key="6">
    <source>
        <dbReference type="ARBA" id="ARBA00022777"/>
    </source>
</evidence>
<dbReference type="InterPro" id="IPR036890">
    <property type="entry name" value="HATPase_C_sf"/>
</dbReference>
<dbReference type="PANTHER" id="PTHR43047">
    <property type="entry name" value="TWO-COMPONENT HISTIDINE PROTEIN KINASE"/>
    <property type="match status" value="1"/>
</dbReference>
<dbReference type="CDD" id="cd00082">
    <property type="entry name" value="HisKA"/>
    <property type="match status" value="1"/>
</dbReference>
<dbReference type="PROSITE" id="PS50885">
    <property type="entry name" value="HAMP"/>
    <property type="match status" value="1"/>
</dbReference>
<dbReference type="STRING" id="549789.NIES30_04430"/>
<dbReference type="GO" id="GO:0009927">
    <property type="term" value="F:histidine phosphotransfer kinase activity"/>
    <property type="evidence" value="ECO:0007669"/>
    <property type="project" value="TreeGrafter"/>
</dbReference>